<evidence type="ECO:0000313" key="2">
    <source>
        <dbReference type="Proteomes" id="UP000237000"/>
    </source>
</evidence>
<comment type="caution">
    <text evidence="1">The sequence shown here is derived from an EMBL/GenBank/DDBJ whole genome shotgun (WGS) entry which is preliminary data.</text>
</comment>
<dbReference type="EMBL" id="JXTC01000080">
    <property type="protein sequence ID" value="PON90769.1"/>
    <property type="molecule type" value="Genomic_DNA"/>
</dbReference>
<accession>A0A2P5EZ14</accession>
<sequence length="57" mass="5902">GSCVCEAKGSNGYDFVVTSDVPTGDSSLNRPSSRAMAEIDFVTSSNWAKIALLGGEC</sequence>
<dbReference type="InParanoid" id="A0A2P5EZ14"/>
<organism evidence="1 2">
    <name type="scientific">Trema orientale</name>
    <name type="common">Charcoal tree</name>
    <name type="synonym">Celtis orientalis</name>
    <dbReference type="NCBI Taxonomy" id="63057"/>
    <lineage>
        <taxon>Eukaryota</taxon>
        <taxon>Viridiplantae</taxon>
        <taxon>Streptophyta</taxon>
        <taxon>Embryophyta</taxon>
        <taxon>Tracheophyta</taxon>
        <taxon>Spermatophyta</taxon>
        <taxon>Magnoliopsida</taxon>
        <taxon>eudicotyledons</taxon>
        <taxon>Gunneridae</taxon>
        <taxon>Pentapetalae</taxon>
        <taxon>rosids</taxon>
        <taxon>fabids</taxon>
        <taxon>Rosales</taxon>
        <taxon>Cannabaceae</taxon>
        <taxon>Trema</taxon>
    </lineage>
</organism>
<name>A0A2P5EZ14_TREOI</name>
<dbReference type="Proteomes" id="UP000237000">
    <property type="component" value="Unassembled WGS sequence"/>
</dbReference>
<dbReference type="AlphaFoldDB" id="A0A2P5EZ14"/>
<feature type="non-terminal residue" evidence="1">
    <location>
        <position position="1"/>
    </location>
</feature>
<protein>
    <submittedName>
        <fullName evidence="1">Uncharacterized protein</fullName>
    </submittedName>
</protein>
<reference evidence="2" key="1">
    <citation type="submission" date="2016-06" db="EMBL/GenBank/DDBJ databases">
        <title>Parallel loss of symbiosis genes in relatives of nitrogen-fixing non-legume Parasponia.</title>
        <authorList>
            <person name="Van Velzen R."/>
            <person name="Holmer R."/>
            <person name="Bu F."/>
            <person name="Rutten L."/>
            <person name="Van Zeijl A."/>
            <person name="Liu W."/>
            <person name="Santuari L."/>
            <person name="Cao Q."/>
            <person name="Sharma T."/>
            <person name="Shen D."/>
            <person name="Roswanjaya Y."/>
            <person name="Wardhani T."/>
            <person name="Kalhor M.S."/>
            <person name="Jansen J."/>
            <person name="Van den Hoogen J."/>
            <person name="Gungor B."/>
            <person name="Hartog M."/>
            <person name="Hontelez J."/>
            <person name="Verver J."/>
            <person name="Yang W.-C."/>
            <person name="Schijlen E."/>
            <person name="Repin R."/>
            <person name="Schilthuizen M."/>
            <person name="Schranz E."/>
            <person name="Heidstra R."/>
            <person name="Miyata K."/>
            <person name="Fedorova E."/>
            <person name="Kohlen W."/>
            <person name="Bisseling T."/>
            <person name="Smit S."/>
            <person name="Geurts R."/>
        </authorList>
    </citation>
    <scope>NUCLEOTIDE SEQUENCE [LARGE SCALE GENOMIC DNA]</scope>
    <source>
        <strain evidence="2">cv. RG33-2</strain>
    </source>
</reference>
<gene>
    <name evidence="1" type="ORF">TorRG33x02_134070</name>
</gene>
<proteinExistence type="predicted"/>
<keyword evidence="2" id="KW-1185">Reference proteome</keyword>
<evidence type="ECO:0000313" key="1">
    <source>
        <dbReference type="EMBL" id="PON90769.1"/>
    </source>
</evidence>